<evidence type="ECO:0000256" key="12">
    <source>
        <dbReference type="SAM" id="MobiDB-lite"/>
    </source>
</evidence>
<dbReference type="InterPro" id="IPR015168">
    <property type="entry name" value="SsuA/THI5"/>
</dbReference>
<evidence type="ECO:0000259" key="13">
    <source>
        <dbReference type="Pfam" id="PF09084"/>
    </source>
</evidence>
<keyword evidence="9" id="KW-0408">Iron</keyword>
<feature type="region of interest" description="Disordered" evidence="12">
    <location>
        <begin position="1"/>
        <end position="26"/>
    </location>
</feature>
<dbReference type="EMBL" id="RFFI01000072">
    <property type="protein sequence ID" value="RMI08773.1"/>
    <property type="molecule type" value="Genomic_DNA"/>
</dbReference>
<dbReference type="Pfam" id="PF09084">
    <property type="entry name" value="NMT1"/>
    <property type="match status" value="1"/>
</dbReference>
<keyword evidence="6" id="KW-0479">Metal-binding</keyword>
<dbReference type="GO" id="GO:0016740">
    <property type="term" value="F:transferase activity"/>
    <property type="evidence" value="ECO:0007669"/>
    <property type="project" value="UniProtKB-KW"/>
</dbReference>
<protein>
    <recommendedName>
        <fullName evidence="10">Thiamine pyrimidine synthase</fullName>
    </recommendedName>
</protein>
<evidence type="ECO:0000256" key="11">
    <source>
        <dbReference type="ARBA" id="ARBA00048179"/>
    </source>
</evidence>
<dbReference type="PANTHER" id="PTHR31528">
    <property type="entry name" value="4-AMINO-5-HYDROXYMETHYL-2-METHYLPYRIMIDINE PHOSPHATE SYNTHASE THI11-RELATED"/>
    <property type="match status" value="1"/>
</dbReference>
<organism evidence="14 15">
    <name type="scientific">Cellulomonas triticagri</name>
    <dbReference type="NCBI Taxonomy" id="2483352"/>
    <lineage>
        <taxon>Bacteria</taxon>
        <taxon>Bacillati</taxon>
        <taxon>Actinomycetota</taxon>
        <taxon>Actinomycetes</taxon>
        <taxon>Micrococcales</taxon>
        <taxon>Cellulomonadaceae</taxon>
        <taxon>Cellulomonas</taxon>
    </lineage>
</organism>
<feature type="domain" description="SsuA/THI5-like" evidence="13">
    <location>
        <begin position="95"/>
        <end position="305"/>
    </location>
</feature>
<evidence type="ECO:0000256" key="1">
    <source>
        <dbReference type="ARBA" id="ARBA00003469"/>
    </source>
</evidence>
<comment type="pathway">
    <text evidence="2">Cofactor biosynthesis; thiamine diphosphate biosynthesis.</text>
</comment>
<evidence type="ECO:0000256" key="10">
    <source>
        <dbReference type="ARBA" id="ARBA00033171"/>
    </source>
</evidence>
<proteinExistence type="inferred from homology"/>
<dbReference type="AlphaFoldDB" id="A0A3M2JB86"/>
<keyword evidence="15" id="KW-1185">Reference proteome</keyword>
<evidence type="ECO:0000313" key="15">
    <source>
        <dbReference type="Proteomes" id="UP000269289"/>
    </source>
</evidence>
<accession>A0A3M2JB86</accession>
<evidence type="ECO:0000256" key="9">
    <source>
        <dbReference type="ARBA" id="ARBA00023004"/>
    </source>
</evidence>
<comment type="similarity">
    <text evidence="3">Belongs to the NMT1/THI5 family.</text>
</comment>
<evidence type="ECO:0000256" key="2">
    <source>
        <dbReference type="ARBA" id="ARBA00004948"/>
    </source>
</evidence>
<comment type="catalytic activity">
    <reaction evidence="11">
        <text>N(6)-(pyridoxal phosphate)-L-lysyl-[4-amino-5-hydroxymethyl-2-methylpyrimidine phosphate synthase] + L-histidyl-[4-amino-5-hydroxymethyl-2-methylpyrimidine phosphate synthase] + 2 Fe(3+) + 4 H2O = L-lysyl-[4-amino-5-hydroxymethyl-2-methylpyrimidine phosphate synthase] + (2S)-2-amino-5-hydroxy-4-oxopentanoyl-[4-amino-5-hydroxymethyl-2-methylpyrimidine phosphate synthase] + 4-amino-2-methyl-5-(phosphooxymethyl)pyrimidine + 3-oxopropanoate + 2 Fe(2+) + 2 H(+)</text>
        <dbReference type="Rhea" id="RHEA:65756"/>
        <dbReference type="Rhea" id="RHEA-COMP:16892"/>
        <dbReference type="Rhea" id="RHEA-COMP:16893"/>
        <dbReference type="Rhea" id="RHEA-COMP:16894"/>
        <dbReference type="Rhea" id="RHEA-COMP:16895"/>
        <dbReference type="ChEBI" id="CHEBI:15377"/>
        <dbReference type="ChEBI" id="CHEBI:15378"/>
        <dbReference type="ChEBI" id="CHEBI:29033"/>
        <dbReference type="ChEBI" id="CHEBI:29034"/>
        <dbReference type="ChEBI" id="CHEBI:29969"/>
        <dbReference type="ChEBI" id="CHEBI:29979"/>
        <dbReference type="ChEBI" id="CHEBI:33190"/>
        <dbReference type="ChEBI" id="CHEBI:58354"/>
        <dbReference type="ChEBI" id="CHEBI:143915"/>
        <dbReference type="ChEBI" id="CHEBI:157692"/>
    </reaction>
    <physiologicalReaction direction="left-to-right" evidence="11">
        <dbReference type="Rhea" id="RHEA:65757"/>
    </physiologicalReaction>
</comment>
<reference evidence="14 15" key="1">
    <citation type="submission" date="2018-10" db="EMBL/GenBank/DDBJ databases">
        <title>Isolation, diversity and antifungal activity of actinobacteria from wheat.</title>
        <authorList>
            <person name="Han C."/>
        </authorList>
    </citation>
    <scope>NUCLEOTIDE SEQUENCE [LARGE SCALE GENOMIC DNA]</scope>
    <source>
        <strain evidence="14 15">NEAU-YY56</strain>
    </source>
</reference>
<keyword evidence="7" id="KW-0663">Pyridoxal phosphate</keyword>
<dbReference type="GO" id="GO:0046872">
    <property type="term" value="F:metal ion binding"/>
    <property type="evidence" value="ECO:0007669"/>
    <property type="project" value="UniProtKB-KW"/>
</dbReference>
<sequence>MSNGARHRGTGDDFPQAPRPTQRTGWPHDVIEVDVTRTITTPRRTRAAGLLAAVAATALLLSACSSDEGATEAGATSGGAESFDAVSVQLSWLKNQQFAGEYLAVEDGLYTDAGFPEVTLTAGGSSATSAEAAVATGQAFVGLSSPLITAPAIQGGAELKIVGATYQRNPFALVSAASAPIAGPEDLAGTTIAVSDSNTLVWNAFLAANDIDPTSLTTVPLSDTSMLTTGQVDGLIGYTTTGAAALTAAGFEATEFLLADEGLPMVGEVLVTSQEAIDTKPEQVKAFLLATAQGWAAALADPARAVDLTVNEYGKEQQYDADAITLSFDRQATLVESDETAANGLLTVSDELQQGTIDSLAFAGVDITAEELFDLSLLDEVYAENPDLLQ</sequence>
<dbReference type="Proteomes" id="UP000269289">
    <property type="component" value="Unassembled WGS sequence"/>
</dbReference>
<comment type="function">
    <text evidence="1">Responsible for the formation of the pyrimidine heterocycle in the thiamine biosynthesis pathway. Catalyzes the formation of hydroxymethylpyrimidine phosphate (HMP-P) from histidine and pyridoxal phosphate (PLP). The protein uses PLP and the active site histidine to form HMP-P, generating an inactive enzyme. The enzyme can only undergo a single turnover, which suggests it is a suicide enzyme.</text>
</comment>
<gene>
    <name evidence="14" type="ORF">EBM89_13190</name>
</gene>
<comment type="caution">
    <text evidence="14">The sequence shown here is derived from an EMBL/GenBank/DDBJ whole genome shotgun (WGS) entry which is preliminary data.</text>
</comment>
<evidence type="ECO:0000256" key="8">
    <source>
        <dbReference type="ARBA" id="ARBA00022977"/>
    </source>
</evidence>
<dbReference type="SUPFAM" id="SSF53850">
    <property type="entry name" value="Periplasmic binding protein-like II"/>
    <property type="match status" value="1"/>
</dbReference>
<comment type="subunit">
    <text evidence="4">Homodimer.</text>
</comment>
<evidence type="ECO:0000313" key="14">
    <source>
        <dbReference type="EMBL" id="RMI08773.1"/>
    </source>
</evidence>
<dbReference type="InterPro" id="IPR027939">
    <property type="entry name" value="NMT1/THI5"/>
</dbReference>
<evidence type="ECO:0000256" key="7">
    <source>
        <dbReference type="ARBA" id="ARBA00022898"/>
    </source>
</evidence>
<evidence type="ECO:0000256" key="4">
    <source>
        <dbReference type="ARBA" id="ARBA00011738"/>
    </source>
</evidence>
<evidence type="ECO:0000256" key="5">
    <source>
        <dbReference type="ARBA" id="ARBA00022679"/>
    </source>
</evidence>
<keyword evidence="8" id="KW-0784">Thiamine biosynthesis</keyword>
<keyword evidence="5" id="KW-0808">Transferase</keyword>
<dbReference type="GO" id="GO:0009228">
    <property type="term" value="P:thiamine biosynthetic process"/>
    <property type="evidence" value="ECO:0007669"/>
    <property type="project" value="UniProtKB-KW"/>
</dbReference>
<name>A0A3M2JB86_9CELL</name>
<evidence type="ECO:0000256" key="3">
    <source>
        <dbReference type="ARBA" id="ARBA00009406"/>
    </source>
</evidence>
<dbReference type="Gene3D" id="3.40.190.10">
    <property type="entry name" value="Periplasmic binding protein-like II"/>
    <property type="match status" value="2"/>
</dbReference>
<evidence type="ECO:0000256" key="6">
    <source>
        <dbReference type="ARBA" id="ARBA00022723"/>
    </source>
</evidence>
<dbReference type="PANTHER" id="PTHR31528:SF1">
    <property type="entry name" value="4-AMINO-5-HYDROXYMETHYL-2-METHYLPYRIMIDINE PHOSPHATE SYNTHASE THI11-RELATED"/>
    <property type="match status" value="1"/>
</dbReference>